<feature type="transmembrane region" description="Helical" evidence="2">
    <location>
        <begin position="40"/>
        <end position="59"/>
    </location>
</feature>
<organism evidence="3 4">
    <name type="scientific">Thermothelomyces thermophilus (strain ATCC 42464 / BCRC 31852 / DSM 1799)</name>
    <name type="common">Sporotrichum thermophile</name>
    <dbReference type="NCBI Taxonomy" id="573729"/>
    <lineage>
        <taxon>Eukaryota</taxon>
        <taxon>Fungi</taxon>
        <taxon>Dikarya</taxon>
        <taxon>Ascomycota</taxon>
        <taxon>Pezizomycotina</taxon>
        <taxon>Sordariomycetes</taxon>
        <taxon>Sordariomycetidae</taxon>
        <taxon>Sordariales</taxon>
        <taxon>Chaetomiaceae</taxon>
        <taxon>Thermothelomyces</taxon>
    </lineage>
</organism>
<gene>
    <name evidence="3" type="ORF">MYCTH_2308276</name>
</gene>
<dbReference type="AlphaFoldDB" id="G2QJJ9"/>
<feature type="transmembrane region" description="Helical" evidence="2">
    <location>
        <begin position="88"/>
        <end position="111"/>
    </location>
</feature>
<feature type="region of interest" description="Disordered" evidence="1">
    <location>
        <begin position="612"/>
        <end position="666"/>
    </location>
</feature>
<dbReference type="KEGG" id="mtm:MYCTH_2308276"/>
<keyword evidence="4" id="KW-1185">Reference proteome</keyword>
<dbReference type="InParanoid" id="G2QJJ9"/>
<proteinExistence type="predicted"/>
<keyword evidence="2" id="KW-0812">Transmembrane</keyword>
<reference evidence="3 4" key="1">
    <citation type="journal article" date="2011" name="Nat. Biotechnol.">
        <title>Comparative genomic analysis of the thermophilic biomass-degrading fungi Myceliophthora thermophila and Thielavia terrestris.</title>
        <authorList>
            <person name="Berka R.M."/>
            <person name="Grigoriev I.V."/>
            <person name="Otillar R."/>
            <person name="Salamov A."/>
            <person name="Grimwood J."/>
            <person name="Reid I."/>
            <person name="Ishmael N."/>
            <person name="John T."/>
            <person name="Darmond C."/>
            <person name="Moisan M.-C."/>
            <person name="Henrissat B."/>
            <person name="Coutinho P.M."/>
            <person name="Lombard V."/>
            <person name="Natvig D.O."/>
            <person name="Lindquist E."/>
            <person name="Schmutz J."/>
            <person name="Lucas S."/>
            <person name="Harris P."/>
            <person name="Powlowski J."/>
            <person name="Bellemare A."/>
            <person name="Taylor D."/>
            <person name="Butler G."/>
            <person name="de Vries R.P."/>
            <person name="Allijn I.E."/>
            <person name="van den Brink J."/>
            <person name="Ushinsky S."/>
            <person name="Storms R."/>
            <person name="Powell A.J."/>
            <person name="Paulsen I.T."/>
            <person name="Elbourne L.D.H."/>
            <person name="Baker S.E."/>
            <person name="Magnuson J."/>
            <person name="LaBoissiere S."/>
            <person name="Clutterbuck A.J."/>
            <person name="Martinez D."/>
            <person name="Wogulis M."/>
            <person name="de Leon A.L."/>
            <person name="Rey M.W."/>
            <person name="Tsang A."/>
        </authorList>
    </citation>
    <scope>NUCLEOTIDE SEQUENCE [LARGE SCALE GENOMIC DNA]</scope>
    <source>
        <strain evidence="4">ATCC 42464 / BCRC 31852 / DSM 1799</strain>
    </source>
</reference>
<feature type="compositionally biased region" description="Basic residues" evidence="1">
    <location>
        <begin position="643"/>
        <end position="653"/>
    </location>
</feature>
<sequence>MTSSPTPRDIRRLASDHDFVYGAHPAPRRLGWWPFVATHLSLPAALIAGIIFVVVAIAYTSELSQQMLECPQWANHCRTADDWTVKNLGTVQGIITMVYMIGMASLAYAALGLCEATVWPLLKIQSFTINGLNAYLSVTRGSVMLAPRAVMSVRSTAAGFVLACALVVTLLPFAAPPLIGHAYSPTYQAVELESNYTSGGGISELYAQTNPATSVMVRVLAEYNTWATEPSSEPMPEYRDWYIDRAALDKRGDFTATAVRFQTSISCRPRQVEQLNKDNVWWNAFRTNLTHARKPPQNQTEDVEQEDASTEVWVSPQAQLTLWADSYEFVSDRRTRSTLVFAALNGTIEGGSITPIILGNLTTAFSVACDVEIEAVDDVLSVGNPPISSSSSSSDTAAARLPVLSSTETLALSPDVSPQTRLNELLLWFAVAPLLTGISVDGTQPMFANSSATGLPLAHTTSSALPGSAGSNHWTIPGLEAFIRLSIGALAQATTATANGAASGVTVLTTSKQTRKLERARALLLVIPPGAAVLAAAAAGVFGAALHARLRVPVMRLAGSDLGEVLKSSQTAGLREVAGTDAAKPYLPHELGAVRVRYGVDPAGVAGFVDVGHGSSSSSSSSSSAAAAAGAVTAGEEQEKEGKKKWARMGKGKGKGEATGGGERGK</sequence>
<accession>G2QJJ9</accession>
<evidence type="ECO:0000256" key="1">
    <source>
        <dbReference type="SAM" id="MobiDB-lite"/>
    </source>
</evidence>
<evidence type="ECO:0000256" key="2">
    <source>
        <dbReference type="SAM" id="Phobius"/>
    </source>
</evidence>
<feature type="transmembrane region" description="Helical" evidence="2">
    <location>
        <begin position="157"/>
        <end position="175"/>
    </location>
</feature>
<keyword evidence="2" id="KW-0472">Membrane</keyword>
<dbReference type="VEuPathDB" id="FungiDB:MYCTH_2308276"/>
<protein>
    <submittedName>
        <fullName evidence="3">Uncharacterized protein</fullName>
    </submittedName>
</protein>
<evidence type="ECO:0000313" key="3">
    <source>
        <dbReference type="EMBL" id="AEO59756.1"/>
    </source>
</evidence>
<name>G2QJJ9_THET4</name>
<dbReference type="Proteomes" id="UP000007322">
    <property type="component" value="Chromosome 5"/>
</dbReference>
<evidence type="ECO:0000313" key="4">
    <source>
        <dbReference type="Proteomes" id="UP000007322"/>
    </source>
</evidence>
<dbReference type="RefSeq" id="XP_003665001.1">
    <property type="nucleotide sequence ID" value="XM_003664953.1"/>
</dbReference>
<feature type="compositionally biased region" description="Low complexity" evidence="1">
    <location>
        <begin position="614"/>
        <end position="631"/>
    </location>
</feature>
<dbReference type="HOGENOM" id="CLU_022086_0_0_1"/>
<dbReference type="eggNOG" id="ENOG502SJEX">
    <property type="taxonomic scope" value="Eukaryota"/>
</dbReference>
<feature type="compositionally biased region" description="Gly residues" evidence="1">
    <location>
        <begin position="657"/>
        <end position="666"/>
    </location>
</feature>
<dbReference type="EMBL" id="CP003006">
    <property type="protein sequence ID" value="AEO59756.1"/>
    <property type="molecule type" value="Genomic_DNA"/>
</dbReference>
<dbReference type="OrthoDB" id="4734538at2759"/>
<dbReference type="OMA" id="GPCELLK"/>
<keyword evidence="2" id="KW-1133">Transmembrane helix</keyword>
<feature type="transmembrane region" description="Helical" evidence="2">
    <location>
        <begin position="522"/>
        <end position="546"/>
    </location>
</feature>
<dbReference type="GeneID" id="11507029"/>